<evidence type="ECO:0000256" key="8">
    <source>
        <dbReference type="PIRNR" id="PIRNR038994"/>
    </source>
</evidence>
<dbReference type="PANTHER" id="PTHR11113">
    <property type="entry name" value="N-ACETYLGLUCOSAMINE-6-PHOSPHATE DEACETYLASE"/>
    <property type="match status" value="1"/>
</dbReference>
<evidence type="ECO:0000259" key="10">
    <source>
        <dbReference type="Pfam" id="PF01979"/>
    </source>
</evidence>
<dbReference type="Pfam" id="PF01979">
    <property type="entry name" value="Amidohydro_1"/>
    <property type="match status" value="1"/>
</dbReference>
<gene>
    <name evidence="11" type="ORF">TTRE_0000686301</name>
</gene>
<feature type="domain" description="Amidohydrolase-related" evidence="10">
    <location>
        <begin position="69"/>
        <end position="403"/>
    </location>
</feature>
<feature type="binding site" evidence="9">
    <location>
        <position position="240"/>
    </location>
    <ligand>
        <name>Zn(2+)</name>
        <dbReference type="ChEBI" id="CHEBI:29105"/>
    </ligand>
</feature>
<dbReference type="Gene3D" id="3.20.20.140">
    <property type="entry name" value="Metal-dependent hydrolases"/>
    <property type="match status" value="1"/>
</dbReference>
<protein>
    <recommendedName>
        <fullName evidence="3 8">N-acetylglucosamine-6-phosphate deacetylase</fullName>
        <ecNumber evidence="2 8">3.5.1.25</ecNumber>
    </recommendedName>
</protein>
<dbReference type="InterPro" id="IPR011059">
    <property type="entry name" value="Metal-dep_hydrolase_composite"/>
</dbReference>
<dbReference type="OrthoDB" id="10264777at2759"/>
<dbReference type="SUPFAM" id="SSF51338">
    <property type="entry name" value="Composite domain of metallo-dependent hydrolases"/>
    <property type="match status" value="1"/>
</dbReference>
<evidence type="ECO:0000256" key="9">
    <source>
        <dbReference type="PIRSR" id="PIRSR038994-3"/>
    </source>
</evidence>
<keyword evidence="12" id="KW-1185">Reference proteome</keyword>
<comment type="catalytic activity">
    <reaction evidence="7 8">
        <text>N-acetyl-D-glucosamine 6-phosphate + H2O = D-glucosamine 6-phosphate + acetate</text>
        <dbReference type="Rhea" id="RHEA:22936"/>
        <dbReference type="ChEBI" id="CHEBI:15377"/>
        <dbReference type="ChEBI" id="CHEBI:30089"/>
        <dbReference type="ChEBI" id="CHEBI:57513"/>
        <dbReference type="ChEBI" id="CHEBI:58725"/>
        <dbReference type="EC" id="3.5.1.25"/>
    </reaction>
</comment>
<evidence type="ECO:0000256" key="3">
    <source>
        <dbReference type="ARBA" id="ARBA00018029"/>
    </source>
</evidence>
<reference evidence="11" key="1">
    <citation type="submission" date="2014-01" db="EMBL/GenBank/DDBJ databases">
        <authorList>
            <person name="Aslett M."/>
        </authorList>
    </citation>
    <scope>NUCLEOTIDE SEQUENCE</scope>
</reference>
<comment type="similarity">
    <text evidence="1 8">Belongs to the metallo-dependent hydrolases superfamily. NagA family.</text>
</comment>
<dbReference type="STRING" id="36087.A0A077ZFC4"/>
<dbReference type="EMBL" id="HG806361">
    <property type="protein sequence ID" value="CDW58544.1"/>
    <property type="molecule type" value="Genomic_DNA"/>
</dbReference>
<accession>A0A077ZFC4</accession>
<dbReference type="EC" id="3.5.1.25" evidence="2 8"/>
<dbReference type="InterPro" id="IPR003764">
    <property type="entry name" value="GlcNAc_6-P_deAcase"/>
</dbReference>
<keyword evidence="6 8" id="KW-0119">Carbohydrate metabolism</keyword>
<dbReference type="GO" id="GO:0008448">
    <property type="term" value="F:N-acetylglucosamine-6-phosphate deacetylase activity"/>
    <property type="evidence" value="ECO:0007669"/>
    <property type="project" value="UniProtKB-UniRule"/>
</dbReference>
<keyword evidence="5 8" id="KW-0378">Hydrolase</keyword>
<sequence length="406" mass="45348">MKCLKWYDDEVVDLGESLVRFINCQLLVDDIFVEQDLWVHNGRVIESFDVFYEEKVDADYCIDCEHLLLAPSFIDLQVKGSSDINLSSDDGDIIEKLRLISRRLLKYGVTSFCPTIMSSSPSFYQKILKEYNRYCASDENAAAILGFHMEGPFISSIKRGCHKRENVLDEFTNGYESIERVYGKHTDDIRMITLAPELPNALEVIKELSERNILVSLGYSNATVTVAHKAVRMGARGITHIFNAMKTFHDDDMGVAGLLMGPRRSSIYYGLIADGFNCEPAAVKTAYRLCPRGLMLVTNEAAASYPEGGTVSSTDECDPREKEINLRMTPVSGFVPMVESVRSLVRYSGCDCAYALSCASLHPAKFLGIDTVKGSLKPGCDADFLLLSDELNIVATFIDGRRVYKY</sequence>
<dbReference type="GO" id="GO:0006046">
    <property type="term" value="P:N-acetylglucosamine catabolic process"/>
    <property type="evidence" value="ECO:0007669"/>
    <property type="project" value="TreeGrafter"/>
</dbReference>
<dbReference type="InterPro" id="IPR006680">
    <property type="entry name" value="Amidohydro-rel"/>
</dbReference>
<evidence type="ECO:0000256" key="2">
    <source>
        <dbReference type="ARBA" id="ARBA00011899"/>
    </source>
</evidence>
<evidence type="ECO:0000256" key="5">
    <source>
        <dbReference type="ARBA" id="ARBA00022801"/>
    </source>
</evidence>
<dbReference type="PANTHER" id="PTHR11113:SF14">
    <property type="entry name" value="N-ACETYLGLUCOSAMINE-6-PHOSPHATE DEACETYLASE"/>
    <property type="match status" value="1"/>
</dbReference>
<comment type="cofactor">
    <cofactor evidence="9">
        <name>a divalent metal cation</name>
        <dbReference type="ChEBI" id="CHEBI:60240"/>
    </cofactor>
    <text evidence="9">Binds 1 divalent metal cation per subunit.</text>
</comment>
<dbReference type="Gene3D" id="2.30.40.10">
    <property type="entry name" value="Urease, subunit C, domain 1"/>
    <property type="match status" value="1"/>
</dbReference>
<feature type="binding site" evidence="9">
    <location>
        <position position="150"/>
    </location>
    <ligand>
        <name>Zn(2+)</name>
        <dbReference type="ChEBI" id="CHEBI:29105"/>
    </ligand>
</feature>
<organism evidence="11 12">
    <name type="scientific">Trichuris trichiura</name>
    <name type="common">Whipworm</name>
    <name type="synonym">Trichocephalus trichiurus</name>
    <dbReference type="NCBI Taxonomy" id="36087"/>
    <lineage>
        <taxon>Eukaryota</taxon>
        <taxon>Metazoa</taxon>
        <taxon>Ecdysozoa</taxon>
        <taxon>Nematoda</taxon>
        <taxon>Enoplea</taxon>
        <taxon>Dorylaimia</taxon>
        <taxon>Trichinellida</taxon>
        <taxon>Trichuridae</taxon>
        <taxon>Trichuris</taxon>
    </lineage>
</organism>
<evidence type="ECO:0000256" key="1">
    <source>
        <dbReference type="ARBA" id="ARBA00010716"/>
    </source>
</evidence>
<dbReference type="InterPro" id="IPR032466">
    <property type="entry name" value="Metal_Hydrolase"/>
</dbReference>
<dbReference type="SUPFAM" id="SSF51556">
    <property type="entry name" value="Metallo-dependent hydrolases"/>
    <property type="match status" value="1"/>
</dbReference>
<dbReference type="Proteomes" id="UP000030665">
    <property type="component" value="Unassembled WGS sequence"/>
</dbReference>
<dbReference type="PIRSF" id="PIRSF038994">
    <property type="entry name" value="NagA"/>
    <property type="match status" value="1"/>
</dbReference>
<name>A0A077ZFC4_TRITR</name>
<evidence type="ECO:0000313" key="11">
    <source>
        <dbReference type="EMBL" id="CDW58544.1"/>
    </source>
</evidence>
<dbReference type="AlphaFoldDB" id="A0A077ZFC4"/>
<evidence type="ECO:0000256" key="4">
    <source>
        <dbReference type="ARBA" id="ARBA00022723"/>
    </source>
</evidence>
<dbReference type="GO" id="GO:0046872">
    <property type="term" value="F:metal ion binding"/>
    <property type="evidence" value="ECO:0007669"/>
    <property type="project" value="UniProtKB-KW"/>
</dbReference>
<reference evidence="11" key="2">
    <citation type="submission" date="2014-03" db="EMBL/GenBank/DDBJ databases">
        <title>The whipworm genome and dual-species transcriptomics of an intimate host-pathogen interaction.</title>
        <authorList>
            <person name="Foth B.J."/>
            <person name="Tsai I.J."/>
            <person name="Reid A.J."/>
            <person name="Bancroft A.J."/>
            <person name="Nichol S."/>
            <person name="Tracey A."/>
            <person name="Holroyd N."/>
            <person name="Cotton J.A."/>
            <person name="Stanley E.J."/>
            <person name="Zarowiecki M."/>
            <person name="Liu J.Z."/>
            <person name="Huckvale T."/>
            <person name="Cooper P.J."/>
            <person name="Grencis R.K."/>
            <person name="Berriman M."/>
        </authorList>
    </citation>
    <scope>NUCLEOTIDE SEQUENCE [LARGE SCALE GENOMIC DNA]</scope>
</reference>
<evidence type="ECO:0000256" key="7">
    <source>
        <dbReference type="ARBA" id="ARBA00047647"/>
    </source>
</evidence>
<keyword evidence="4 9" id="KW-0479">Metal-binding</keyword>
<evidence type="ECO:0000256" key="6">
    <source>
        <dbReference type="ARBA" id="ARBA00023277"/>
    </source>
</evidence>
<proteinExistence type="inferred from homology"/>
<evidence type="ECO:0000313" key="12">
    <source>
        <dbReference type="Proteomes" id="UP000030665"/>
    </source>
</evidence>